<accession>Q4SKF5</accession>
<evidence type="ECO:0000256" key="1">
    <source>
        <dbReference type="ARBA" id="ARBA00008867"/>
    </source>
</evidence>
<proteinExistence type="inferred from homology"/>
<comment type="catalytic activity">
    <reaction evidence="10">
        <text>L-tyrosyl-[protein] + ATP = O-phospho-L-tyrosyl-[protein] + ADP + H(+)</text>
        <dbReference type="Rhea" id="RHEA:10596"/>
        <dbReference type="Rhea" id="RHEA-COMP:10136"/>
        <dbReference type="Rhea" id="RHEA-COMP:20101"/>
        <dbReference type="ChEBI" id="CHEBI:15378"/>
        <dbReference type="ChEBI" id="CHEBI:30616"/>
        <dbReference type="ChEBI" id="CHEBI:46858"/>
        <dbReference type="ChEBI" id="CHEBI:61978"/>
        <dbReference type="ChEBI" id="CHEBI:456216"/>
        <dbReference type="EC" id="2.7.12.1"/>
    </reaction>
</comment>
<dbReference type="Pfam" id="PF00069">
    <property type="entry name" value="Pkinase"/>
    <property type="match status" value="2"/>
</dbReference>
<dbReference type="SUPFAM" id="SSF56112">
    <property type="entry name" value="Protein kinase-like (PK-like)"/>
    <property type="match status" value="1"/>
</dbReference>
<evidence type="ECO:0000256" key="7">
    <source>
        <dbReference type="ARBA" id="ARBA00022840"/>
    </source>
</evidence>
<keyword evidence="4" id="KW-0808">Transferase</keyword>
<dbReference type="PROSITE" id="PS50011">
    <property type="entry name" value="PROTEIN_KINASE_DOM"/>
    <property type="match status" value="1"/>
</dbReference>
<dbReference type="FunFam" id="3.30.200.20:FF:000127">
    <property type="entry name" value="Putative dual specificity tyrosine-phosphorylation-regulated kinase 2"/>
    <property type="match status" value="1"/>
</dbReference>
<dbReference type="PROSITE" id="PS00107">
    <property type="entry name" value="PROTEIN_KINASE_ATP"/>
    <property type="match status" value="1"/>
</dbReference>
<protein>
    <recommendedName>
        <fullName evidence="2">dual-specificity kinase</fullName>
        <ecNumber evidence="2">2.7.12.1</ecNumber>
    </recommendedName>
</protein>
<dbReference type="GO" id="GO:0005634">
    <property type="term" value="C:nucleus"/>
    <property type="evidence" value="ECO:0007669"/>
    <property type="project" value="TreeGrafter"/>
</dbReference>
<evidence type="ECO:0000256" key="12">
    <source>
        <dbReference type="RuleBase" id="RU000304"/>
    </source>
</evidence>
<dbReference type="GO" id="GO:0004712">
    <property type="term" value="F:protein serine/threonine/tyrosine kinase activity"/>
    <property type="evidence" value="ECO:0007669"/>
    <property type="project" value="UniProtKB-EC"/>
</dbReference>
<dbReference type="InterPro" id="IPR017441">
    <property type="entry name" value="Protein_kinase_ATP_BS"/>
</dbReference>
<comment type="caution">
    <text evidence="15">The sequence shown here is derived from an EMBL/GenBank/DDBJ whole genome shotgun (WGS) entry which is preliminary data.</text>
</comment>
<feature type="region of interest" description="Disordered" evidence="13">
    <location>
        <begin position="365"/>
        <end position="457"/>
    </location>
</feature>
<evidence type="ECO:0000256" key="2">
    <source>
        <dbReference type="ARBA" id="ARBA00013203"/>
    </source>
</evidence>
<dbReference type="GO" id="GO:0004674">
    <property type="term" value="F:protein serine/threonine kinase activity"/>
    <property type="evidence" value="ECO:0007669"/>
    <property type="project" value="UniProtKB-KW"/>
</dbReference>
<dbReference type="GO" id="GO:0005737">
    <property type="term" value="C:cytoplasm"/>
    <property type="evidence" value="ECO:0007669"/>
    <property type="project" value="TreeGrafter"/>
</dbReference>
<evidence type="ECO:0000256" key="3">
    <source>
        <dbReference type="ARBA" id="ARBA00022527"/>
    </source>
</evidence>
<dbReference type="Gene3D" id="3.30.200.20">
    <property type="entry name" value="Phosphorylase Kinase, domain 1"/>
    <property type="match status" value="1"/>
</dbReference>
<comment type="similarity">
    <text evidence="1">Belongs to the protein kinase superfamily. CMGC Ser/Thr protein kinase family. MNB/DYRK subfamily.</text>
</comment>
<keyword evidence="6" id="KW-0418">Kinase</keyword>
<evidence type="ECO:0000313" key="15">
    <source>
        <dbReference type="EMBL" id="CAF98877.1"/>
    </source>
</evidence>
<keyword evidence="7 11" id="KW-0067">ATP-binding</keyword>
<dbReference type="InterPro" id="IPR042521">
    <property type="entry name" value="DYRK"/>
</dbReference>
<dbReference type="KEGG" id="tng:GSTEN00016746G001"/>
<keyword evidence="3 12" id="KW-0723">Serine/threonine-protein kinase</keyword>
<dbReference type="GO" id="GO:0005856">
    <property type="term" value="C:cytoskeleton"/>
    <property type="evidence" value="ECO:0007669"/>
    <property type="project" value="TreeGrafter"/>
</dbReference>
<dbReference type="PANTHER" id="PTHR24058:SF22">
    <property type="entry name" value="DUAL SPECIFICITY TYROSINE-PHOSPHORYLATION-REGULATED KINASE 4"/>
    <property type="match status" value="1"/>
</dbReference>
<feature type="compositionally biased region" description="Basic and acidic residues" evidence="13">
    <location>
        <begin position="439"/>
        <end position="456"/>
    </location>
</feature>
<dbReference type="SMART" id="SM00220">
    <property type="entry name" value="S_TKc"/>
    <property type="match status" value="1"/>
</dbReference>
<comment type="catalytic activity">
    <reaction evidence="8">
        <text>L-seryl-[protein] + ATP = O-phospho-L-seryl-[protein] + ADP + H(+)</text>
        <dbReference type="Rhea" id="RHEA:17989"/>
        <dbReference type="Rhea" id="RHEA-COMP:9863"/>
        <dbReference type="Rhea" id="RHEA-COMP:11604"/>
        <dbReference type="ChEBI" id="CHEBI:15378"/>
        <dbReference type="ChEBI" id="CHEBI:29999"/>
        <dbReference type="ChEBI" id="CHEBI:30616"/>
        <dbReference type="ChEBI" id="CHEBI:83421"/>
        <dbReference type="ChEBI" id="CHEBI:456216"/>
        <dbReference type="EC" id="2.7.12.1"/>
    </reaction>
</comment>
<evidence type="ECO:0000256" key="4">
    <source>
        <dbReference type="ARBA" id="ARBA00022679"/>
    </source>
</evidence>
<feature type="binding site" evidence="11">
    <location>
        <position position="99"/>
    </location>
    <ligand>
        <name>ATP</name>
        <dbReference type="ChEBI" id="CHEBI:30616"/>
    </ligand>
</feature>
<feature type="compositionally biased region" description="Low complexity" evidence="13">
    <location>
        <begin position="374"/>
        <end position="386"/>
    </location>
</feature>
<dbReference type="Gene3D" id="1.10.510.10">
    <property type="entry name" value="Transferase(Phosphotransferase) domain 1"/>
    <property type="match status" value="1"/>
</dbReference>
<evidence type="ECO:0000256" key="13">
    <source>
        <dbReference type="SAM" id="MobiDB-lite"/>
    </source>
</evidence>
<dbReference type="Gene3D" id="3.30.10.30">
    <property type="entry name" value="DYRK"/>
    <property type="match status" value="1"/>
</dbReference>
<comment type="catalytic activity">
    <reaction evidence="9">
        <text>L-threonyl-[protein] + ATP = O-phospho-L-threonyl-[protein] + ADP + H(+)</text>
        <dbReference type="Rhea" id="RHEA:46608"/>
        <dbReference type="Rhea" id="RHEA-COMP:11060"/>
        <dbReference type="Rhea" id="RHEA-COMP:11605"/>
        <dbReference type="ChEBI" id="CHEBI:15378"/>
        <dbReference type="ChEBI" id="CHEBI:30013"/>
        <dbReference type="ChEBI" id="CHEBI:30616"/>
        <dbReference type="ChEBI" id="CHEBI:61977"/>
        <dbReference type="ChEBI" id="CHEBI:456216"/>
        <dbReference type="EC" id="2.7.12.1"/>
    </reaction>
</comment>
<evidence type="ECO:0000256" key="8">
    <source>
        <dbReference type="ARBA" id="ARBA00049003"/>
    </source>
</evidence>
<evidence type="ECO:0000256" key="9">
    <source>
        <dbReference type="ARBA" id="ARBA00049308"/>
    </source>
</evidence>
<dbReference type="InterPro" id="IPR008271">
    <property type="entry name" value="Ser/Thr_kinase_AS"/>
</dbReference>
<dbReference type="EMBL" id="CAAE01014566">
    <property type="protein sequence ID" value="CAF98877.1"/>
    <property type="molecule type" value="Genomic_DNA"/>
</dbReference>
<dbReference type="InterPro" id="IPR011009">
    <property type="entry name" value="Kinase-like_dom_sf"/>
</dbReference>
<evidence type="ECO:0000256" key="5">
    <source>
        <dbReference type="ARBA" id="ARBA00022741"/>
    </source>
</evidence>
<keyword evidence="5 11" id="KW-0547">Nucleotide-binding</keyword>
<reference evidence="15" key="1">
    <citation type="journal article" date="2004" name="Nature">
        <title>Genome duplication in the teleost fish Tetraodon nigroviridis reveals the early vertebrate proto-karyotype.</title>
        <authorList>
            <person name="Jaillon O."/>
            <person name="Aury J.-M."/>
            <person name="Brunet F."/>
            <person name="Petit J.-L."/>
            <person name="Stange-Thomann N."/>
            <person name="Mauceli E."/>
            <person name="Bouneau L."/>
            <person name="Fischer C."/>
            <person name="Ozouf-Costaz C."/>
            <person name="Bernot A."/>
            <person name="Nicaud S."/>
            <person name="Jaffe D."/>
            <person name="Fisher S."/>
            <person name="Lutfalla G."/>
            <person name="Dossat C."/>
            <person name="Segurens B."/>
            <person name="Dasilva C."/>
            <person name="Salanoubat M."/>
            <person name="Levy M."/>
            <person name="Boudet N."/>
            <person name="Castellano S."/>
            <person name="Anthouard V."/>
            <person name="Jubin C."/>
            <person name="Castelli V."/>
            <person name="Katinka M."/>
            <person name="Vacherie B."/>
            <person name="Biemont C."/>
            <person name="Skalli Z."/>
            <person name="Cattolico L."/>
            <person name="Poulain J."/>
            <person name="De Berardinis V."/>
            <person name="Cruaud C."/>
            <person name="Duprat S."/>
            <person name="Brottier P."/>
            <person name="Coutanceau J.-P."/>
            <person name="Gouzy J."/>
            <person name="Parra G."/>
            <person name="Lardier G."/>
            <person name="Chapple C."/>
            <person name="McKernan K.J."/>
            <person name="McEwan P."/>
            <person name="Bosak S."/>
            <person name="Kellis M."/>
            <person name="Volff J.-N."/>
            <person name="Guigo R."/>
            <person name="Zody M.C."/>
            <person name="Mesirov J."/>
            <person name="Lindblad-Toh K."/>
            <person name="Birren B."/>
            <person name="Nusbaum C."/>
            <person name="Kahn D."/>
            <person name="Robinson-Rechavi M."/>
            <person name="Laudet V."/>
            <person name="Schachter V."/>
            <person name="Quetier F."/>
            <person name="Saurin W."/>
            <person name="Scarpelli C."/>
            <person name="Wincker P."/>
            <person name="Lander E.S."/>
            <person name="Weissenbach J."/>
            <person name="Roest Crollius H."/>
        </authorList>
    </citation>
    <scope>NUCLEOTIDE SEQUENCE [LARGE SCALE GENOMIC DNA]</scope>
</reference>
<feature type="compositionally biased region" description="Basic and acidic residues" evidence="13">
    <location>
        <begin position="391"/>
        <end position="413"/>
    </location>
</feature>
<name>Q4SKF5_TETNG</name>
<reference evidence="15" key="2">
    <citation type="submission" date="2004-02" db="EMBL/GenBank/DDBJ databases">
        <authorList>
            <consortium name="Genoscope"/>
            <consortium name="Whitehead Institute Centre for Genome Research"/>
        </authorList>
    </citation>
    <scope>NUCLEOTIDE SEQUENCE</scope>
</reference>
<dbReference type="InterPro" id="IPR050494">
    <property type="entry name" value="Ser_Thr_dual-spec_kinase"/>
</dbReference>
<feature type="non-terminal residue" evidence="15">
    <location>
        <position position="485"/>
    </location>
</feature>
<evidence type="ECO:0000256" key="6">
    <source>
        <dbReference type="ARBA" id="ARBA00022777"/>
    </source>
</evidence>
<dbReference type="EC" id="2.7.12.1" evidence="2"/>
<dbReference type="GO" id="GO:0005524">
    <property type="term" value="F:ATP binding"/>
    <property type="evidence" value="ECO:0007669"/>
    <property type="project" value="UniProtKB-UniRule"/>
</dbReference>
<dbReference type="InterPro" id="IPR000719">
    <property type="entry name" value="Prot_kinase_dom"/>
</dbReference>
<sequence>SLSVAEALKNFQDQLTRFEQEEIVDYSEIWFMGLSSQKIEGSQGAPQNCGYDDEHGSYIRVLHDHIAYRFEVLEVIGKGSFGQVLKCLDHKNNELVAIKMIRNKKRFHHQALIELKILDVIKRKDKDNLHNVIHMKEYFYFRNHLCISFELLGLVHTKTFEGSEFGFILFPFLFFFLQCIFDRAYIPLFFFRVNLYELIKKNNFQGFSIALIRRFTHALLRCLQMLHREKIIHCDLKPENILLSQRGPGNIKVVDFGSSCYEQQRVYTYIQSRFYRSPEVILGHPYSMAIDMWSLGCILAELYTGYPLFPGESEVEQIACIMELGLCSFSLISITGDPTKRMTPYEGLVHEWILEGNFNTVRPKAKPVVKKASESSTGTENSSSLSFHQQENNKTDEVLDSESRTTEKAKRDSSVTGTKMVPTERLRPIGASAEEEVCEKDGKISADPKYQERGGERSVQIVIEPQEGVKEQESQERTRCVPLIN</sequence>
<dbReference type="PANTHER" id="PTHR24058">
    <property type="entry name" value="DUAL SPECIFICITY PROTEIN KINASE"/>
    <property type="match status" value="1"/>
</dbReference>
<evidence type="ECO:0000256" key="10">
    <source>
        <dbReference type="ARBA" id="ARBA00051680"/>
    </source>
</evidence>
<evidence type="ECO:0000256" key="11">
    <source>
        <dbReference type="PROSITE-ProRule" id="PRU10141"/>
    </source>
</evidence>
<organism evidence="15">
    <name type="scientific">Tetraodon nigroviridis</name>
    <name type="common">Spotted green pufferfish</name>
    <name type="synonym">Chelonodon nigroviridis</name>
    <dbReference type="NCBI Taxonomy" id="99883"/>
    <lineage>
        <taxon>Eukaryota</taxon>
        <taxon>Metazoa</taxon>
        <taxon>Chordata</taxon>
        <taxon>Craniata</taxon>
        <taxon>Vertebrata</taxon>
        <taxon>Euteleostomi</taxon>
        <taxon>Actinopterygii</taxon>
        <taxon>Neopterygii</taxon>
        <taxon>Teleostei</taxon>
        <taxon>Neoteleostei</taxon>
        <taxon>Acanthomorphata</taxon>
        <taxon>Eupercaria</taxon>
        <taxon>Tetraodontiformes</taxon>
        <taxon>Tetradontoidea</taxon>
        <taxon>Tetraodontidae</taxon>
        <taxon>Tetraodon</taxon>
    </lineage>
</organism>
<dbReference type="AlphaFoldDB" id="Q4SKF5"/>
<dbReference type="PROSITE" id="PS00108">
    <property type="entry name" value="PROTEIN_KINASE_ST"/>
    <property type="match status" value="1"/>
</dbReference>
<evidence type="ECO:0000259" key="14">
    <source>
        <dbReference type="PROSITE" id="PS50011"/>
    </source>
</evidence>
<feature type="domain" description="Protein kinase" evidence="14">
    <location>
        <begin position="70"/>
        <end position="353"/>
    </location>
</feature>
<dbReference type="OrthoDB" id="9332038at2759"/>
<gene>
    <name evidence="15" type="ORF">GSTENG00016746001</name>
</gene>